<keyword evidence="3 7" id="KW-0808">Transferase</keyword>
<dbReference type="GO" id="GO:0008170">
    <property type="term" value="F:N-methyltransferase activity"/>
    <property type="evidence" value="ECO:0007669"/>
    <property type="project" value="UniProtKB-ARBA"/>
</dbReference>
<evidence type="ECO:0000313" key="8">
    <source>
        <dbReference type="Proteomes" id="UP000462152"/>
    </source>
</evidence>
<dbReference type="GO" id="GO:0008757">
    <property type="term" value="F:S-adenosylmethionine-dependent methyltransferase activity"/>
    <property type="evidence" value="ECO:0007669"/>
    <property type="project" value="TreeGrafter"/>
</dbReference>
<dbReference type="PANTHER" id="PTHR45875:SF1">
    <property type="entry name" value="METHYLTRANSFERASE N6AMT1"/>
    <property type="match status" value="1"/>
</dbReference>
<dbReference type="GO" id="GO:0008276">
    <property type="term" value="F:protein methyltransferase activity"/>
    <property type="evidence" value="ECO:0007669"/>
    <property type="project" value="TreeGrafter"/>
</dbReference>
<comment type="caution">
    <text evidence="7">The sequence shown here is derived from an EMBL/GenBank/DDBJ whole genome shotgun (WGS) entry which is preliminary data.</text>
</comment>
<dbReference type="Gene3D" id="3.40.50.150">
    <property type="entry name" value="Vaccinia Virus protein VP39"/>
    <property type="match status" value="1"/>
</dbReference>
<evidence type="ECO:0000256" key="2">
    <source>
        <dbReference type="ARBA" id="ARBA00022603"/>
    </source>
</evidence>
<accession>A0A7K1LFC3</accession>
<evidence type="ECO:0000259" key="6">
    <source>
        <dbReference type="Pfam" id="PF23186"/>
    </source>
</evidence>
<dbReference type="InterPro" id="IPR029063">
    <property type="entry name" value="SAM-dependent_MTases_sf"/>
</dbReference>
<keyword evidence="8" id="KW-1185">Reference proteome</keyword>
<dbReference type="PANTHER" id="PTHR45875">
    <property type="entry name" value="METHYLTRANSFERASE N6AMT1"/>
    <property type="match status" value="1"/>
</dbReference>
<evidence type="ECO:0000256" key="4">
    <source>
        <dbReference type="ARBA" id="ARBA00022691"/>
    </source>
</evidence>
<dbReference type="RefSeq" id="WP_129314702.1">
    <property type="nucleotide sequence ID" value="NZ_NOIQ01000002.1"/>
</dbReference>
<proteinExistence type="inferred from homology"/>
<reference evidence="7 8" key="1">
    <citation type="submission" date="2019-12" db="EMBL/GenBank/DDBJ databases">
        <authorList>
            <person name="Li J."/>
            <person name="Shi Y."/>
            <person name="Xu G."/>
            <person name="Xiao D."/>
            <person name="Ran X."/>
        </authorList>
    </citation>
    <scope>NUCLEOTIDE SEQUENCE [LARGE SCALE GENOMIC DNA]</scope>
    <source>
        <strain evidence="7 8">JCM 15915</strain>
    </source>
</reference>
<evidence type="ECO:0000259" key="5">
    <source>
        <dbReference type="Pfam" id="PF05175"/>
    </source>
</evidence>
<dbReference type="SUPFAM" id="SSF53335">
    <property type="entry name" value="S-adenosyl-L-methionine-dependent methyltransferases"/>
    <property type="match status" value="1"/>
</dbReference>
<dbReference type="CDD" id="cd02440">
    <property type="entry name" value="AdoMet_MTases"/>
    <property type="match status" value="1"/>
</dbReference>
<protein>
    <submittedName>
        <fullName evidence="7">Methyltransferase</fullName>
    </submittedName>
</protein>
<evidence type="ECO:0000256" key="3">
    <source>
        <dbReference type="ARBA" id="ARBA00022679"/>
    </source>
</evidence>
<dbReference type="EMBL" id="WOGT01000001">
    <property type="protein sequence ID" value="MUN53672.1"/>
    <property type="molecule type" value="Genomic_DNA"/>
</dbReference>
<dbReference type="InterPro" id="IPR055487">
    <property type="entry name" value="DUF7059"/>
</dbReference>
<sequence>MTSAPEFSRVSATPFSDDVDAVESLAEALAAVDYSHEGVLRLLGDGPFEAMAREQMVPAQHRIDELLNGRATSRAGQRRLAGVVEFFMLGGLMTAEALDATLGEGAYGVLERLNLLLPADTHDDAGRGGFRAAFDLRPHSADDGTDLWVVSDLGSHQTDGALPRDHVLGIGQASLTLAQLTERRAVKRALDLGTGCGIQVFHLLAHCDHVTATDISDRALAMTRFNLVLNASALGLDPAAIDDRVSLRLGSLLEPVHGETFDLVVSNPPFVITPRRAGETDLYTYRDGGLPGDEIVSTLVRRVPEVLNPGGRAQMLGNWEILSDREAENGRESWARRPRAWLSENSDAWFIQREETSPEQYAETWLRDASQNRDRESYETAYLDYMADFANRGVAAIGFGMVWLRRASGSPSMRRFETIEHPIQQPIAPFLSSAVDAHDALAGTSDEDLATLHLTVAEDVTEERHQRPGAEHPGVILLRQGAGLRRTEVMTTEVAGFVSACDGQLSVGQIADALAALLDWKDEEQRSELFARVRALIEGGFLEIDE</sequence>
<evidence type="ECO:0000313" key="7">
    <source>
        <dbReference type="EMBL" id="MUN53672.1"/>
    </source>
</evidence>
<comment type="similarity">
    <text evidence="1">Belongs to the eukaryotic/archaeal PrmC-related family.</text>
</comment>
<name>A0A7K1LFC3_9MICC</name>
<feature type="domain" description="Methyltransferase small" evidence="5">
    <location>
        <begin position="173"/>
        <end position="272"/>
    </location>
</feature>
<dbReference type="AlphaFoldDB" id="A0A7K1LFC3"/>
<dbReference type="GO" id="GO:0032259">
    <property type="term" value="P:methylation"/>
    <property type="evidence" value="ECO:0007669"/>
    <property type="project" value="UniProtKB-KW"/>
</dbReference>
<dbReference type="InterPro" id="IPR002052">
    <property type="entry name" value="DNA_methylase_N6_adenine_CS"/>
</dbReference>
<evidence type="ECO:0000256" key="1">
    <source>
        <dbReference type="ARBA" id="ARBA00006149"/>
    </source>
</evidence>
<dbReference type="Proteomes" id="UP000462152">
    <property type="component" value="Unassembled WGS sequence"/>
</dbReference>
<keyword evidence="2 7" id="KW-0489">Methyltransferase</keyword>
<organism evidence="7 8">
    <name type="scientific">Rothia koreensis</name>
    <dbReference type="NCBI Taxonomy" id="592378"/>
    <lineage>
        <taxon>Bacteria</taxon>
        <taxon>Bacillati</taxon>
        <taxon>Actinomycetota</taxon>
        <taxon>Actinomycetes</taxon>
        <taxon>Micrococcales</taxon>
        <taxon>Micrococcaceae</taxon>
        <taxon>Rothia</taxon>
    </lineage>
</organism>
<feature type="domain" description="DUF7059" evidence="6">
    <location>
        <begin position="31"/>
        <end position="120"/>
    </location>
</feature>
<gene>
    <name evidence="7" type="ORF">GMA10_00240</name>
</gene>
<dbReference type="GO" id="GO:0035657">
    <property type="term" value="C:eRF1 methyltransferase complex"/>
    <property type="evidence" value="ECO:0007669"/>
    <property type="project" value="TreeGrafter"/>
</dbReference>
<dbReference type="GO" id="GO:0003676">
    <property type="term" value="F:nucleic acid binding"/>
    <property type="evidence" value="ECO:0007669"/>
    <property type="project" value="InterPro"/>
</dbReference>
<dbReference type="PROSITE" id="PS00092">
    <property type="entry name" value="N6_MTASE"/>
    <property type="match status" value="1"/>
</dbReference>
<dbReference type="InterPro" id="IPR007848">
    <property type="entry name" value="Small_mtfrase_dom"/>
</dbReference>
<dbReference type="OrthoDB" id="129465at2"/>
<dbReference type="Pfam" id="PF23186">
    <property type="entry name" value="DUF7059"/>
    <property type="match status" value="1"/>
</dbReference>
<keyword evidence="4" id="KW-0949">S-adenosyl-L-methionine</keyword>
<dbReference type="InterPro" id="IPR052190">
    <property type="entry name" value="Euk-Arch_PrmC-MTase"/>
</dbReference>
<dbReference type="Pfam" id="PF05175">
    <property type="entry name" value="MTS"/>
    <property type="match status" value="1"/>
</dbReference>